<evidence type="ECO:0000313" key="2">
    <source>
        <dbReference type="Proteomes" id="UP001219525"/>
    </source>
</evidence>
<reference evidence="1" key="1">
    <citation type="submission" date="2023-03" db="EMBL/GenBank/DDBJ databases">
        <title>Massive genome expansion in bonnet fungi (Mycena s.s.) driven by repeated elements and novel gene families across ecological guilds.</title>
        <authorList>
            <consortium name="Lawrence Berkeley National Laboratory"/>
            <person name="Harder C.B."/>
            <person name="Miyauchi S."/>
            <person name="Viragh M."/>
            <person name="Kuo A."/>
            <person name="Thoen E."/>
            <person name="Andreopoulos B."/>
            <person name="Lu D."/>
            <person name="Skrede I."/>
            <person name="Drula E."/>
            <person name="Henrissat B."/>
            <person name="Morin E."/>
            <person name="Kohler A."/>
            <person name="Barry K."/>
            <person name="LaButti K."/>
            <person name="Morin E."/>
            <person name="Salamov A."/>
            <person name="Lipzen A."/>
            <person name="Mereny Z."/>
            <person name="Hegedus B."/>
            <person name="Baldrian P."/>
            <person name="Stursova M."/>
            <person name="Weitz H."/>
            <person name="Taylor A."/>
            <person name="Grigoriev I.V."/>
            <person name="Nagy L.G."/>
            <person name="Martin F."/>
            <person name="Kauserud H."/>
        </authorList>
    </citation>
    <scope>NUCLEOTIDE SEQUENCE</scope>
    <source>
        <strain evidence="1">9144</strain>
    </source>
</reference>
<dbReference type="Proteomes" id="UP001219525">
    <property type="component" value="Unassembled WGS sequence"/>
</dbReference>
<comment type="caution">
    <text evidence="1">The sequence shown here is derived from an EMBL/GenBank/DDBJ whole genome shotgun (WGS) entry which is preliminary data.</text>
</comment>
<sequence>MPEKSQYAPAARAPLIKSPSLRLPRPVNLPPDIHPLPDTVTAYFVYPFTLEPHVLTLESSRRATLASHEARRDAYLRSRADEKERRKRDALRRIAPGFEPEGHLLVPTKRSSLAAAAPAVSSTSQPKSVMEDLVDQLAALDSASASSSAKTS</sequence>
<protein>
    <submittedName>
        <fullName evidence="1">Uncharacterized protein</fullName>
    </submittedName>
</protein>
<dbReference type="EMBL" id="JARJCW010000007">
    <property type="protein sequence ID" value="KAJ7222618.1"/>
    <property type="molecule type" value="Genomic_DNA"/>
</dbReference>
<organism evidence="1 2">
    <name type="scientific">Mycena pura</name>
    <dbReference type="NCBI Taxonomy" id="153505"/>
    <lineage>
        <taxon>Eukaryota</taxon>
        <taxon>Fungi</taxon>
        <taxon>Dikarya</taxon>
        <taxon>Basidiomycota</taxon>
        <taxon>Agaricomycotina</taxon>
        <taxon>Agaricomycetes</taxon>
        <taxon>Agaricomycetidae</taxon>
        <taxon>Agaricales</taxon>
        <taxon>Marasmiineae</taxon>
        <taxon>Mycenaceae</taxon>
        <taxon>Mycena</taxon>
    </lineage>
</organism>
<keyword evidence="2" id="KW-1185">Reference proteome</keyword>
<dbReference type="AlphaFoldDB" id="A0AAD6YL82"/>
<proteinExistence type="predicted"/>
<name>A0AAD6YL82_9AGAR</name>
<accession>A0AAD6YL82</accession>
<gene>
    <name evidence="1" type="ORF">GGX14DRAFT_558709</name>
</gene>
<evidence type="ECO:0000313" key="1">
    <source>
        <dbReference type="EMBL" id="KAJ7222618.1"/>
    </source>
</evidence>